<name>A0ACC0CL84_9PEZI</name>
<dbReference type="EMBL" id="MU394408">
    <property type="protein sequence ID" value="KAI6081095.1"/>
    <property type="molecule type" value="Genomic_DNA"/>
</dbReference>
<comment type="caution">
    <text evidence="1">The sequence shown here is derived from an EMBL/GenBank/DDBJ whole genome shotgun (WGS) entry which is preliminary data.</text>
</comment>
<evidence type="ECO:0000313" key="2">
    <source>
        <dbReference type="Proteomes" id="UP001497680"/>
    </source>
</evidence>
<organism evidence="1 2">
    <name type="scientific">Hypoxylon rubiginosum</name>
    <dbReference type="NCBI Taxonomy" id="110542"/>
    <lineage>
        <taxon>Eukaryota</taxon>
        <taxon>Fungi</taxon>
        <taxon>Dikarya</taxon>
        <taxon>Ascomycota</taxon>
        <taxon>Pezizomycotina</taxon>
        <taxon>Sordariomycetes</taxon>
        <taxon>Xylariomycetidae</taxon>
        <taxon>Xylariales</taxon>
        <taxon>Hypoxylaceae</taxon>
        <taxon>Hypoxylon</taxon>
    </lineage>
</organism>
<reference evidence="1 2" key="1">
    <citation type="journal article" date="2022" name="New Phytol.">
        <title>Ecological generalism drives hyperdiversity of secondary metabolite gene clusters in xylarialean endophytes.</title>
        <authorList>
            <person name="Franco M.E.E."/>
            <person name="Wisecaver J.H."/>
            <person name="Arnold A.E."/>
            <person name="Ju Y.M."/>
            <person name="Slot J.C."/>
            <person name="Ahrendt S."/>
            <person name="Moore L.P."/>
            <person name="Eastman K.E."/>
            <person name="Scott K."/>
            <person name="Konkel Z."/>
            <person name="Mondo S.J."/>
            <person name="Kuo A."/>
            <person name="Hayes R.D."/>
            <person name="Haridas S."/>
            <person name="Andreopoulos B."/>
            <person name="Riley R."/>
            <person name="LaButti K."/>
            <person name="Pangilinan J."/>
            <person name="Lipzen A."/>
            <person name="Amirebrahimi M."/>
            <person name="Yan J."/>
            <person name="Adam C."/>
            <person name="Keymanesh K."/>
            <person name="Ng V."/>
            <person name="Louie K."/>
            <person name="Northen T."/>
            <person name="Drula E."/>
            <person name="Henrissat B."/>
            <person name="Hsieh H.M."/>
            <person name="Youens-Clark K."/>
            <person name="Lutzoni F."/>
            <person name="Miadlikowska J."/>
            <person name="Eastwood D.C."/>
            <person name="Hamelin R.C."/>
            <person name="Grigoriev I.V."/>
            <person name="U'Ren J.M."/>
        </authorList>
    </citation>
    <scope>NUCLEOTIDE SEQUENCE [LARGE SCALE GENOMIC DNA]</scope>
    <source>
        <strain evidence="1 2">ER1909</strain>
    </source>
</reference>
<protein>
    <submittedName>
        <fullName evidence="1">Uncharacterized protein</fullName>
    </submittedName>
</protein>
<evidence type="ECO:0000313" key="1">
    <source>
        <dbReference type="EMBL" id="KAI6081095.1"/>
    </source>
</evidence>
<gene>
    <name evidence="1" type="ORF">F4821DRAFT_265267</name>
</gene>
<keyword evidence="2" id="KW-1185">Reference proteome</keyword>
<accession>A0ACC0CL84</accession>
<proteinExistence type="predicted"/>
<dbReference type="Proteomes" id="UP001497680">
    <property type="component" value="Unassembled WGS sequence"/>
</dbReference>
<sequence length="985" mass="108486">MASRSFTYDTPSPSASRETRTRARLIDGVTASPEDPTSKGGRSLRRRPRVDYTFENLEETESQGAKATPTTTRAAKKRKLDFNDNDTADDFDHRTKRRASEQPQSSSTRRRNYTRKSTVEPQTYVPQHQMDDVEVQDTIEVGGHHSSESDESILRRTSSGSSSNDSKAPPNNHSVDVYSALQSMGHLQTEQRPTLEPNPLLGLQRDVEDEDEDEEAEDVEDDLTNRGSLTHLEHLTPYIQGSYIYYPEYPEDEPEADADAISEADSNATREADADANSEVGPDADATADLGPKLDITNEDATQQDTVARDVATNDSTPAVDDQADGLNEDTPAETAANTPSAAVEPANNQHITKDQFRFKTLRSASEYVDLFSDIKSLSPEELYYRAEVVNRSLVAWQNEYNELRKLTDDHNNSIRYKKEEESYERRCLTAASKNNKLPEHKDFIVKGVRAEKEKDAQAYKKQQDRIMASVYGFEYDPRPDAVGKQNPIEQRYGLDRSSRLRNRLTKTPKAAEAENSAQGRRTRRAPERFNGGDPASRGSSPAPAPRRGRRTTQIQENADMDSKQNSATPAQIPEPVVPEPQKKKGKGGRPRKNPLPEPAKEYTPTLVQEPESGVESKAQPEPKPESQRKTQPKTQARSQAKSGAKALLQEEVEPLTNGHSEAEQKSSPKRGAEDIEEQKQPARKRRRQAPATSVPATTPVAEDVQNNVQDTANGTESRPIAKPSPRRRNSRKIEDPTTSFNTVSSGTTAAIGDQDEETRPLTSSSTATAATVTSTSNYQLREKRQRKFTNDITDDDFLEEPKPKRARAAPRKQTRIKNVTATSEPAQVQQSEPEVPPAAKASKIIKLKVPSSRPTSRGHSVVPSVNPAPVQAADTITNGNTNGQATTNGAMDHSAPIDGAEGMQPKDYSTMTKSEKMSASMKARWNSGSMDGAVQKRRATLAAKKQNAKAPAPSTPTNPDQGQTGRPSEDTESEDNKEGVATGE</sequence>